<dbReference type="PANTHER" id="PTHR42862:SF1">
    <property type="entry name" value="DELTA-1-PYRROLINE-5-CARBOXYLATE DEHYDROGENASE 2, ISOFORM A-RELATED"/>
    <property type="match status" value="1"/>
</dbReference>
<dbReference type="PANTHER" id="PTHR42862">
    <property type="entry name" value="DELTA-1-PYRROLINE-5-CARBOXYLATE DEHYDROGENASE 1, ISOFORM A-RELATED"/>
    <property type="match status" value="1"/>
</dbReference>
<dbReference type="Gene3D" id="3.40.605.10">
    <property type="entry name" value="Aldehyde Dehydrogenase, Chain A, domain 1"/>
    <property type="match status" value="1"/>
</dbReference>
<dbReference type="SUPFAM" id="SSF53720">
    <property type="entry name" value="ALDH-like"/>
    <property type="match status" value="1"/>
</dbReference>
<dbReference type="InterPro" id="IPR050485">
    <property type="entry name" value="Proline_metab_enzyme"/>
</dbReference>
<evidence type="ECO:0000313" key="5">
    <source>
        <dbReference type="Proteomes" id="UP000608890"/>
    </source>
</evidence>
<dbReference type="EMBL" id="BMNB01000005">
    <property type="protein sequence ID" value="GGM31051.1"/>
    <property type="molecule type" value="Genomic_DNA"/>
</dbReference>
<keyword evidence="1" id="KW-0560">Oxidoreductase</keyword>
<keyword evidence="2" id="KW-0520">NAD</keyword>
<dbReference type="InterPro" id="IPR016162">
    <property type="entry name" value="Ald_DH_N"/>
</dbReference>
<sequence length="561" mass="59481">MMAGMTDTPHPLYDRHAETLNRALTAITERGYWSAYPESPSPRVYGETAAADGKAAFEAYLGGDFPLDQPADGERVATEASPFGVALNVRYPHATADQLVAAASAALPAWRDAGPQTRVGVCLEILARLHKNVFELANAVQFTSGQAFVMAFQAGGAHALDRALEALAYSYAEMTRHPETASWEKAAGKGDPLRMTKTFHVVPRGVALVVACNTFPTWNSYPGLFASLVTGNPVVVKPHPRAVLPLAITVRYAREVLAEAGFDPNLVLLAPEAPGERLASALALHPAVKIVDFTGSTEYGDWLEANARQATVYTEKAGLNTVVVDSTDDFAGMCRNLGFTLALYSGQMCTTSQNILIPRDGIDTDQGRKSFDEVAAGIAGVVGKLTADPARGVELTGAIVNDGVLERLDEVSKVGEPVLESRTVEHPVFPDAVVRTPTIVKLDADDTATYAREWFGPISFAIATDFTAHSLEILRATVGEKGALTAAVYSTDAAVLDAAENVAIEVGVHLSANLTGGVFVNQSAAFSDFHGSGANAAANAALTDGAYVANRFRIVQSRRHV</sequence>
<organism evidence="4 5">
    <name type="scientific">Micromonospora sonchi</name>
    <dbReference type="NCBI Taxonomy" id="1763543"/>
    <lineage>
        <taxon>Bacteria</taxon>
        <taxon>Bacillati</taxon>
        <taxon>Actinomycetota</taxon>
        <taxon>Actinomycetes</taxon>
        <taxon>Micromonosporales</taxon>
        <taxon>Micromonosporaceae</taxon>
        <taxon>Micromonospora</taxon>
    </lineage>
</organism>
<dbReference type="AlphaFoldDB" id="A0A917TPT3"/>
<dbReference type="GO" id="GO:0009898">
    <property type="term" value="C:cytoplasmic side of plasma membrane"/>
    <property type="evidence" value="ECO:0007669"/>
    <property type="project" value="TreeGrafter"/>
</dbReference>
<dbReference type="InterPro" id="IPR016163">
    <property type="entry name" value="Ald_DH_C"/>
</dbReference>
<dbReference type="InterPro" id="IPR011975">
    <property type="entry name" value="PaaN_2"/>
</dbReference>
<dbReference type="GO" id="GO:0010133">
    <property type="term" value="P:L-proline catabolic process to L-glutamate"/>
    <property type="evidence" value="ECO:0007669"/>
    <property type="project" value="TreeGrafter"/>
</dbReference>
<dbReference type="Proteomes" id="UP000608890">
    <property type="component" value="Unassembled WGS sequence"/>
</dbReference>
<name>A0A917TPT3_9ACTN</name>
<dbReference type="Pfam" id="PF00171">
    <property type="entry name" value="Aldedh"/>
    <property type="match status" value="1"/>
</dbReference>
<evidence type="ECO:0000259" key="3">
    <source>
        <dbReference type="Pfam" id="PF00171"/>
    </source>
</evidence>
<dbReference type="Gene3D" id="3.40.309.10">
    <property type="entry name" value="Aldehyde Dehydrogenase, Chain A, domain 2"/>
    <property type="match status" value="1"/>
</dbReference>
<keyword evidence="5" id="KW-1185">Reference proteome</keyword>
<dbReference type="InterPro" id="IPR016161">
    <property type="entry name" value="Ald_DH/histidinol_DH"/>
</dbReference>
<accession>A0A917TPT3</accession>
<dbReference type="NCBIfam" id="TIGR02288">
    <property type="entry name" value="PaaN_2"/>
    <property type="match status" value="1"/>
</dbReference>
<dbReference type="InterPro" id="IPR015590">
    <property type="entry name" value="Aldehyde_DH_dom"/>
</dbReference>
<feature type="domain" description="Aldehyde dehydrogenase" evidence="3">
    <location>
        <begin position="94"/>
        <end position="507"/>
    </location>
</feature>
<comment type="caution">
    <text evidence="4">The sequence shown here is derived from an EMBL/GenBank/DDBJ whole genome shotgun (WGS) entry which is preliminary data.</text>
</comment>
<reference evidence="4" key="2">
    <citation type="submission" date="2020-09" db="EMBL/GenBank/DDBJ databases">
        <authorList>
            <person name="Sun Q."/>
            <person name="Zhou Y."/>
        </authorList>
    </citation>
    <scope>NUCLEOTIDE SEQUENCE</scope>
    <source>
        <strain evidence="4">CGMCC 4.7312</strain>
    </source>
</reference>
<dbReference type="GO" id="GO:0003842">
    <property type="term" value="F:L-glutamate gamma-semialdehyde dehydrogenase activity"/>
    <property type="evidence" value="ECO:0007669"/>
    <property type="project" value="TreeGrafter"/>
</dbReference>
<evidence type="ECO:0000256" key="1">
    <source>
        <dbReference type="ARBA" id="ARBA00023002"/>
    </source>
</evidence>
<protein>
    <submittedName>
        <fullName evidence="4">Phenylacetic acid degradation protein PaaN</fullName>
    </submittedName>
</protein>
<proteinExistence type="predicted"/>
<evidence type="ECO:0000313" key="4">
    <source>
        <dbReference type="EMBL" id="GGM31051.1"/>
    </source>
</evidence>
<gene>
    <name evidence="4" type="ORF">GCM10011608_14550</name>
</gene>
<reference evidence="4" key="1">
    <citation type="journal article" date="2014" name="Int. J. Syst. Evol. Microbiol.">
        <title>Complete genome sequence of Corynebacterium casei LMG S-19264T (=DSM 44701T), isolated from a smear-ripened cheese.</title>
        <authorList>
            <consortium name="US DOE Joint Genome Institute (JGI-PGF)"/>
            <person name="Walter F."/>
            <person name="Albersmeier A."/>
            <person name="Kalinowski J."/>
            <person name="Ruckert C."/>
        </authorList>
    </citation>
    <scope>NUCLEOTIDE SEQUENCE</scope>
    <source>
        <strain evidence="4">CGMCC 4.7312</strain>
    </source>
</reference>
<evidence type="ECO:0000256" key="2">
    <source>
        <dbReference type="ARBA" id="ARBA00023027"/>
    </source>
</evidence>